<evidence type="ECO:0000313" key="2">
    <source>
        <dbReference type="Proteomes" id="UP000560000"/>
    </source>
</evidence>
<comment type="caution">
    <text evidence="1">The sequence shown here is derived from an EMBL/GenBank/DDBJ whole genome shotgun (WGS) entry which is preliminary data.</text>
</comment>
<evidence type="ECO:0000313" key="1">
    <source>
        <dbReference type="EMBL" id="MBB6185387.1"/>
    </source>
</evidence>
<evidence type="ECO:0008006" key="3">
    <source>
        <dbReference type="Google" id="ProtNLM"/>
    </source>
</evidence>
<gene>
    <name evidence="1" type="ORF">HNQ86_002732</name>
</gene>
<name>A0A841KND9_9GAMM</name>
<accession>A0A841KND9</accession>
<sequence length="41" mass="4635">MDVIAADGQHMTETAVYYDKDGHPIMHTHYFTRMGPRAAAK</sequence>
<dbReference type="RefSeq" id="WP_268746047.1">
    <property type="nucleotide sequence ID" value="NZ_JACHET010000001.1"/>
</dbReference>
<dbReference type="AlphaFoldDB" id="A0A841KND9"/>
<reference evidence="1 2" key="1">
    <citation type="submission" date="2020-08" db="EMBL/GenBank/DDBJ databases">
        <title>Genomic Encyclopedia of Type Strains, Phase IV (KMG-IV): sequencing the most valuable type-strain genomes for metagenomic binning, comparative biology and taxonomic classification.</title>
        <authorList>
            <person name="Goeker M."/>
        </authorList>
    </citation>
    <scope>NUCLEOTIDE SEQUENCE [LARGE SCALE GENOMIC DNA]</scope>
    <source>
        <strain evidence="1 2">DSM 107085</strain>
    </source>
</reference>
<dbReference type="Proteomes" id="UP000560000">
    <property type="component" value="Unassembled WGS sequence"/>
</dbReference>
<protein>
    <recommendedName>
        <fullName evidence="3">SnoaL-like domain-containing protein</fullName>
    </recommendedName>
</protein>
<dbReference type="EMBL" id="JACHET010000001">
    <property type="protein sequence ID" value="MBB6185387.1"/>
    <property type="molecule type" value="Genomic_DNA"/>
</dbReference>
<proteinExistence type="predicted"/>
<organism evidence="1 2">
    <name type="scientific">Oleiagrimonas soli</name>
    <dbReference type="NCBI Taxonomy" id="1543381"/>
    <lineage>
        <taxon>Bacteria</taxon>
        <taxon>Pseudomonadati</taxon>
        <taxon>Pseudomonadota</taxon>
        <taxon>Gammaproteobacteria</taxon>
        <taxon>Lysobacterales</taxon>
        <taxon>Rhodanobacteraceae</taxon>
        <taxon>Oleiagrimonas</taxon>
    </lineage>
</organism>